<dbReference type="STRING" id="57664.SAMN05661003_1265"/>
<dbReference type="PANTHER" id="PTHR43467:SF2">
    <property type="entry name" value="COBALT-PRECORRIN-2 C(20)-METHYLTRANSFERASE"/>
    <property type="match status" value="1"/>
</dbReference>
<dbReference type="Pfam" id="PF00590">
    <property type="entry name" value="TP_methylase"/>
    <property type="match status" value="1"/>
</dbReference>
<evidence type="ECO:0000256" key="1">
    <source>
        <dbReference type="ARBA" id="ARBA00004953"/>
    </source>
</evidence>
<dbReference type="NCBIfam" id="TIGR01467">
    <property type="entry name" value="cobI_cbiL"/>
    <property type="match status" value="1"/>
</dbReference>
<dbReference type="GO" id="GO:0009236">
    <property type="term" value="P:cobalamin biosynthetic process"/>
    <property type="evidence" value="ECO:0007669"/>
    <property type="project" value="UniProtKB-UniRule"/>
</dbReference>
<evidence type="ECO:0000256" key="7">
    <source>
        <dbReference type="PIRNR" id="PIRNR036427"/>
    </source>
</evidence>
<evidence type="ECO:0000256" key="2">
    <source>
        <dbReference type="ARBA" id="ARBA00005879"/>
    </source>
</evidence>
<sequence>MAIPDPLAGISGKGPQPGHFYAVGIGPGAPDLLTLRAARLVEQCDVILSPQARTATKSLALEAVRPFLSNQEIMVLNYPMERNDQNTRQRWQQLADDVVQRCAHGQSVVQVTLGDPLIFATSSYLLQALADHMPADHLHVVPGISAFQTSASRFGEVLTLQEDRLTLMSATNLDAVAQALDHCETLVLYKAGGCIEALMDLLRPRNLLSRARLVSCGEQGDHELLVDDLSQWTMTPLSYMTTLIVKIGQRGWQENAAS</sequence>
<dbReference type="InterPro" id="IPR014776">
    <property type="entry name" value="4pyrrole_Mease_sub2"/>
</dbReference>
<dbReference type="GO" id="GO:0032259">
    <property type="term" value="P:methylation"/>
    <property type="evidence" value="ECO:0007669"/>
    <property type="project" value="UniProtKB-KW"/>
</dbReference>
<feature type="domain" description="Tetrapyrrole methylase" evidence="8">
    <location>
        <begin position="20"/>
        <end position="205"/>
    </location>
</feature>
<keyword evidence="5 9" id="KW-0808">Transferase</keyword>
<proteinExistence type="inferred from homology"/>
<dbReference type="OrthoDB" id="9804789at2"/>
<evidence type="ECO:0000313" key="9">
    <source>
        <dbReference type="EMBL" id="SDE69854.1"/>
    </source>
</evidence>
<dbReference type="InterPro" id="IPR012382">
    <property type="entry name" value="CobI/CbiL"/>
</dbReference>
<evidence type="ECO:0000256" key="5">
    <source>
        <dbReference type="ARBA" id="ARBA00022679"/>
    </source>
</evidence>
<keyword evidence="4 9" id="KW-0489">Methyltransferase</keyword>
<accession>A0A1G7F1P3</accession>
<organism evidence="9 10">
    <name type="scientific">Desulfuromonas thiophila</name>
    <dbReference type="NCBI Taxonomy" id="57664"/>
    <lineage>
        <taxon>Bacteria</taxon>
        <taxon>Pseudomonadati</taxon>
        <taxon>Thermodesulfobacteriota</taxon>
        <taxon>Desulfuromonadia</taxon>
        <taxon>Desulfuromonadales</taxon>
        <taxon>Desulfuromonadaceae</taxon>
        <taxon>Desulfuromonas</taxon>
    </lineage>
</organism>
<dbReference type="CDD" id="cd11645">
    <property type="entry name" value="Precorrin_2_C20_MT"/>
    <property type="match status" value="1"/>
</dbReference>
<dbReference type="Proteomes" id="UP000243205">
    <property type="component" value="Unassembled WGS sequence"/>
</dbReference>
<dbReference type="InterPro" id="IPR035996">
    <property type="entry name" value="4pyrrol_Methylase_sf"/>
</dbReference>
<dbReference type="GO" id="GO:0030788">
    <property type="term" value="F:precorrin-2 C20-methyltransferase activity"/>
    <property type="evidence" value="ECO:0007669"/>
    <property type="project" value="InterPro"/>
</dbReference>
<dbReference type="AlphaFoldDB" id="A0A1G7F1P3"/>
<comment type="pathway">
    <text evidence="1">Cofactor biosynthesis; adenosylcobalamin biosynthesis.</text>
</comment>
<dbReference type="PIRSF" id="PIRSF036427">
    <property type="entry name" value="Precrrn-2_mtase"/>
    <property type="match status" value="1"/>
</dbReference>
<dbReference type="Gene3D" id="3.30.950.10">
    <property type="entry name" value="Methyltransferase, Cobalt-precorrin-4 Transmethylase, Domain 2"/>
    <property type="match status" value="1"/>
</dbReference>
<dbReference type="PANTHER" id="PTHR43467">
    <property type="entry name" value="COBALT-PRECORRIN-2 C(20)-METHYLTRANSFERASE"/>
    <property type="match status" value="1"/>
</dbReference>
<keyword evidence="6" id="KW-0949">S-adenosyl-L-methionine</keyword>
<dbReference type="EMBL" id="FNAQ01000026">
    <property type="protein sequence ID" value="SDE69854.1"/>
    <property type="molecule type" value="Genomic_DNA"/>
</dbReference>
<name>A0A1G7F1P3_9BACT</name>
<protein>
    <submittedName>
        <fullName evidence="9">Precorrin-2 C20-methyltransferase /cobalt-factor II C20-methyltransferase</fullName>
    </submittedName>
</protein>
<evidence type="ECO:0000256" key="3">
    <source>
        <dbReference type="ARBA" id="ARBA00022573"/>
    </source>
</evidence>
<dbReference type="InterPro" id="IPR014777">
    <property type="entry name" value="4pyrrole_Mease_sub1"/>
</dbReference>
<dbReference type="InterPro" id="IPR000878">
    <property type="entry name" value="4pyrrol_Mease"/>
</dbReference>
<gene>
    <name evidence="9" type="ORF">SAMN05661003_1265</name>
</gene>
<dbReference type="Gene3D" id="3.40.1010.10">
    <property type="entry name" value="Cobalt-precorrin-4 Transmethylase, Domain 1"/>
    <property type="match status" value="1"/>
</dbReference>
<evidence type="ECO:0000259" key="8">
    <source>
        <dbReference type="Pfam" id="PF00590"/>
    </source>
</evidence>
<keyword evidence="3" id="KW-0169">Cobalamin biosynthesis</keyword>
<evidence type="ECO:0000313" key="10">
    <source>
        <dbReference type="Proteomes" id="UP000243205"/>
    </source>
</evidence>
<dbReference type="UniPathway" id="UPA00148"/>
<dbReference type="SUPFAM" id="SSF53790">
    <property type="entry name" value="Tetrapyrrole methylase"/>
    <property type="match status" value="1"/>
</dbReference>
<keyword evidence="10" id="KW-1185">Reference proteome</keyword>
<dbReference type="InterPro" id="IPR006364">
    <property type="entry name" value="CobI/CbiL/CobIJ_dom"/>
</dbReference>
<evidence type="ECO:0000256" key="6">
    <source>
        <dbReference type="ARBA" id="ARBA00022691"/>
    </source>
</evidence>
<comment type="similarity">
    <text evidence="2 7">Belongs to the precorrin methyltransferase family.</text>
</comment>
<dbReference type="RefSeq" id="WP_092080734.1">
    <property type="nucleotide sequence ID" value="NZ_FNAQ01000026.1"/>
</dbReference>
<reference evidence="10" key="1">
    <citation type="submission" date="2016-10" db="EMBL/GenBank/DDBJ databases">
        <authorList>
            <person name="Varghese N."/>
            <person name="Submissions S."/>
        </authorList>
    </citation>
    <scope>NUCLEOTIDE SEQUENCE [LARGE SCALE GENOMIC DNA]</scope>
    <source>
        <strain evidence="10">DSM 8987</strain>
    </source>
</reference>
<evidence type="ECO:0000256" key="4">
    <source>
        <dbReference type="ARBA" id="ARBA00022603"/>
    </source>
</evidence>